<dbReference type="GO" id="GO:0030246">
    <property type="term" value="F:carbohydrate binding"/>
    <property type="evidence" value="ECO:0007669"/>
    <property type="project" value="InterPro"/>
</dbReference>
<dbReference type="RefSeq" id="WP_215338666.1">
    <property type="nucleotide sequence ID" value="NZ_JAGSGD010000001.1"/>
</dbReference>
<dbReference type="InterPro" id="IPR011013">
    <property type="entry name" value="Gal_mutarotase_sf_dom"/>
</dbReference>
<evidence type="ECO:0000256" key="2">
    <source>
        <dbReference type="ARBA" id="ARBA00022676"/>
    </source>
</evidence>
<dbReference type="Pfam" id="PF03633">
    <property type="entry name" value="Glyco_hydro_65C"/>
    <property type="match status" value="1"/>
</dbReference>
<accession>A0A941HVN5</accession>
<dbReference type="Gene3D" id="1.50.10.10">
    <property type="match status" value="1"/>
</dbReference>
<keyword evidence="10" id="KW-1185">Reference proteome</keyword>
<dbReference type="InterPro" id="IPR017045">
    <property type="entry name" value="Malt_Pase/Glycosyl_Hdrlase"/>
</dbReference>
<evidence type="ECO:0000313" key="10">
    <source>
        <dbReference type="Proteomes" id="UP000622580"/>
    </source>
</evidence>
<dbReference type="Proteomes" id="UP000622580">
    <property type="component" value="Unassembled WGS sequence"/>
</dbReference>
<dbReference type="Pfam" id="PF03632">
    <property type="entry name" value="Glyco_hydro_65m"/>
    <property type="match status" value="1"/>
</dbReference>
<dbReference type="AlphaFoldDB" id="A0A941HVN5"/>
<evidence type="ECO:0000256" key="5">
    <source>
        <dbReference type="PIRSR" id="PIRSR036289-51"/>
    </source>
</evidence>
<feature type="binding site" evidence="5">
    <location>
        <begin position="585"/>
        <end position="586"/>
    </location>
    <ligand>
        <name>substrate</name>
    </ligand>
</feature>
<dbReference type="Gene3D" id="2.60.420.10">
    <property type="entry name" value="Maltose phosphorylase, domain 3"/>
    <property type="match status" value="1"/>
</dbReference>
<feature type="domain" description="Glycoside hydrolase family 65 C-terminal" evidence="7">
    <location>
        <begin position="686"/>
        <end position="745"/>
    </location>
</feature>
<protein>
    <submittedName>
        <fullName evidence="9">Glycoside hydrolase family 65 protein</fullName>
    </submittedName>
</protein>
<evidence type="ECO:0000259" key="7">
    <source>
        <dbReference type="Pfam" id="PF03633"/>
    </source>
</evidence>
<dbReference type="InterPro" id="IPR008928">
    <property type="entry name" value="6-hairpin_glycosidase_sf"/>
</dbReference>
<reference evidence="9" key="1">
    <citation type="submission" date="2021-04" db="EMBL/GenBank/DDBJ databases">
        <title>Draft genome assembly of strain Phenylobacterium sp. 20VBR1 using MiniION and Illumina platforms.</title>
        <authorList>
            <person name="Thomas F.A."/>
            <person name="Krishnan K.P."/>
            <person name="Sinha R.K."/>
        </authorList>
    </citation>
    <scope>NUCLEOTIDE SEQUENCE</scope>
    <source>
        <strain evidence="9">20VBR1</strain>
    </source>
</reference>
<evidence type="ECO:0000256" key="1">
    <source>
        <dbReference type="ARBA" id="ARBA00006768"/>
    </source>
</evidence>
<dbReference type="Pfam" id="PF03636">
    <property type="entry name" value="Glyco_hydro_65N"/>
    <property type="match status" value="1"/>
</dbReference>
<dbReference type="PANTHER" id="PTHR11051:SF8">
    <property type="entry name" value="PROTEIN-GLUCOSYLGALACTOSYLHYDROXYLYSINE GLUCOSIDASE"/>
    <property type="match status" value="1"/>
</dbReference>
<dbReference type="InterPro" id="IPR005195">
    <property type="entry name" value="Glyco_hydro_65_M"/>
</dbReference>
<feature type="active site" description="Proton donor" evidence="4">
    <location>
        <position position="473"/>
    </location>
</feature>
<keyword evidence="3" id="KW-0808">Transferase</keyword>
<evidence type="ECO:0000256" key="3">
    <source>
        <dbReference type="ARBA" id="ARBA00022679"/>
    </source>
</evidence>
<gene>
    <name evidence="9" type="ORF">JKL49_05050</name>
</gene>
<dbReference type="PANTHER" id="PTHR11051">
    <property type="entry name" value="GLYCOSYL HYDROLASE-RELATED"/>
    <property type="match status" value="1"/>
</dbReference>
<comment type="caution">
    <text evidence="9">The sequence shown here is derived from an EMBL/GenBank/DDBJ whole genome shotgun (WGS) entry which is preliminary data.</text>
</comment>
<dbReference type="InterPro" id="IPR005194">
    <property type="entry name" value="Glyco_hydro_65_C"/>
</dbReference>
<dbReference type="GO" id="GO:0004553">
    <property type="term" value="F:hydrolase activity, hydrolyzing O-glycosyl compounds"/>
    <property type="evidence" value="ECO:0007669"/>
    <property type="project" value="TreeGrafter"/>
</dbReference>
<feature type="binding site" evidence="5">
    <location>
        <begin position="334"/>
        <end position="335"/>
    </location>
    <ligand>
        <name>substrate</name>
    </ligand>
</feature>
<proteinExistence type="inferred from homology"/>
<dbReference type="SUPFAM" id="SSF48208">
    <property type="entry name" value="Six-hairpin glycosidases"/>
    <property type="match status" value="1"/>
</dbReference>
<evidence type="ECO:0000259" key="8">
    <source>
        <dbReference type="Pfam" id="PF03636"/>
    </source>
</evidence>
<organism evidence="9 10">
    <name type="scientific">Phenylobacterium glaciei</name>
    <dbReference type="NCBI Taxonomy" id="2803784"/>
    <lineage>
        <taxon>Bacteria</taxon>
        <taxon>Pseudomonadati</taxon>
        <taxon>Pseudomonadota</taxon>
        <taxon>Alphaproteobacteria</taxon>
        <taxon>Caulobacterales</taxon>
        <taxon>Caulobacteraceae</taxon>
        <taxon>Phenylobacterium</taxon>
    </lineage>
</organism>
<dbReference type="PIRSF" id="PIRSF036289">
    <property type="entry name" value="Glycosyl_hydrolase_malt_phosph"/>
    <property type="match status" value="1"/>
</dbReference>
<evidence type="ECO:0000313" key="9">
    <source>
        <dbReference type="EMBL" id="MBR7618750.1"/>
    </source>
</evidence>
<evidence type="ECO:0000259" key="6">
    <source>
        <dbReference type="Pfam" id="PF03632"/>
    </source>
</evidence>
<evidence type="ECO:0000256" key="4">
    <source>
        <dbReference type="PIRSR" id="PIRSR036289-50"/>
    </source>
</evidence>
<dbReference type="InterPro" id="IPR012341">
    <property type="entry name" value="6hp_glycosidase-like_sf"/>
</dbReference>
<name>A0A941HVN5_9CAUL</name>
<sequence length="763" mass="83232">MDKILQATADAAWILGEEGHDPLRESSHESRFAISNGFLGVRGARAATGGCRWAIPARTYVAGLFDTSTADGAIPELVPGADWLRVRILLDGKPLVDDPGDLSSHRMTLDMRRGVLLTECLQMNTPAVGVRLRTLRLVSLSERSLGLQLIQLDVEHGEVAVSLEASFEGMNLGLVAERVGQDLGVWRTPHSRKGLAMAAAPSLQVDGDEVPATALGELRWSWTWRSRPGQVACFARSVAVTRSDAPDLDPAADARDKLGAAQRLGWRGVVADHEAAWASRWRCSDVEVEGDPVAQQALRFAAYHLNSAANPADERVSIGARALTGDDYRGHVFWDTEIFLLPFYALTWPEAARALLVYRFHTLDAARAKAARMGWRGALYAWESADTGDEATPEQVIGPDRRVVDVLSGRLEQHISADVAYAVWQYWQATGDETFLLDFGAEILLETARFWASRARVEADGRHHIRGVIGPDEYHEDIDDNAFTNLMARWNIARGLEVVTLMGERWAGRWTQLSSRLGLEDVELKQWRAVADTISTGIDSSTGLIEQFAGYFALEEIDLADYAGRSVPMDVVLGRARTRQSQVIKQADVVALLALLPDEFIGDTAAENFHYYEPRCGHGSSLSRAMHGLVAARLGEPALALRYFHETAAIDLAETHAAIAGGVHIAALGGLWQMAVLGFAGLSIGADGVAIDPKLPASWRSLAFSVQWHGRQLRLRIAQAEQSLEATLEAGEPMTLVVCGTSYALDRDGALHISLREPQNAAA</sequence>
<comment type="similarity">
    <text evidence="1">Belongs to the glycosyl hydrolase 65 family.</text>
</comment>
<keyword evidence="9" id="KW-0378">Hydrolase</keyword>
<feature type="domain" description="Glycoside hydrolase family 65 central catalytic" evidence="6">
    <location>
        <begin position="299"/>
        <end position="673"/>
    </location>
</feature>
<dbReference type="EMBL" id="JAGSGD010000001">
    <property type="protein sequence ID" value="MBR7618750.1"/>
    <property type="molecule type" value="Genomic_DNA"/>
</dbReference>
<dbReference type="InterPro" id="IPR005196">
    <property type="entry name" value="Glyco_hydro_65_N"/>
</dbReference>
<dbReference type="GO" id="GO:0005975">
    <property type="term" value="P:carbohydrate metabolic process"/>
    <property type="evidence" value="ECO:0007669"/>
    <property type="project" value="InterPro"/>
</dbReference>
<dbReference type="GO" id="GO:0016757">
    <property type="term" value="F:glycosyltransferase activity"/>
    <property type="evidence" value="ECO:0007669"/>
    <property type="project" value="UniProtKB-KW"/>
</dbReference>
<keyword evidence="2" id="KW-0328">Glycosyltransferase</keyword>
<dbReference type="SUPFAM" id="SSF74650">
    <property type="entry name" value="Galactose mutarotase-like"/>
    <property type="match status" value="1"/>
</dbReference>
<dbReference type="InterPro" id="IPR037018">
    <property type="entry name" value="GH65_N"/>
</dbReference>
<dbReference type="Gene3D" id="2.70.98.40">
    <property type="entry name" value="Glycoside hydrolase, family 65, N-terminal domain"/>
    <property type="match status" value="1"/>
</dbReference>
<feature type="domain" description="Glycoside hydrolase family 65 N-terminal" evidence="8">
    <location>
        <begin position="17"/>
        <end position="243"/>
    </location>
</feature>